<organism evidence="1 2">
    <name type="scientific">Cellulophaga phage Calle_1</name>
    <dbReference type="NCBI Taxonomy" id="2745643"/>
    <lineage>
        <taxon>Viruses</taxon>
        <taxon>Duplodnaviria</taxon>
        <taxon>Heunggongvirae</taxon>
        <taxon>Uroviricota</taxon>
        <taxon>Caudoviricetes</taxon>
        <taxon>Pervagoviridae</taxon>
        <taxon>Callevirus</taxon>
        <taxon>Callevirus Calle</taxon>
    </lineage>
</organism>
<dbReference type="EMBL" id="MT732432">
    <property type="protein sequence ID" value="QQV89754.1"/>
    <property type="molecule type" value="Genomic_DNA"/>
</dbReference>
<evidence type="ECO:0000313" key="1">
    <source>
        <dbReference type="EMBL" id="QQV89754.1"/>
    </source>
</evidence>
<reference evidence="1 2" key="1">
    <citation type="submission" date="2020-07" db="EMBL/GenBank/DDBJ databases">
        <title>Highly diverse flavobacterial phages as mortality factor during North Sea spring blooms.</title>
        <authorList>
            <person name="Bartlau N."/>
            <person name="Wichels A."/>
            <person name="Krohne G."/>
            <person name="Adriaenssens E.M."/>
            <person name="Heins A."/>
            <person name="Fuchs B.M."/>
            <person name="Amann R."/>
            <person name="Moraru C."/>
        </authorList>
    </citation>
    <scope>NUCLEOTIDE SEQUENCE [LARGE SCALE GENOMIC DNA]</scope>
</reference>
<proteinExistence type="predicted"/>
<dbReference type="Proteomes" id="UP000693797">
    <property type="component" value="Segment"/>
</dbReference>
<accession>A0A8E5EAB8</accession>
<keyword evidence="2" id="KW-1185">Reference proteome</keyword>
<gene>
    <name evidence="1" type="ORF">Calle1_61</name>
</gene>
<name>A0A8E5EAB8_9CAUD</name>
<evidence type="ECO:0000313" key="2">
    <source>
        <dbReference type="Proteomes" id="UP000693797"/>
    </source>
</evidence>
<protein>
    <submittedName>
        <fullName evidence="1">Uncharacterized protein</fullName>
    </submittedName>
</protein>
<sequence>MKKGIDVKVRDVLENSSVAYSVLEFCVKDTCRGLDMSNLLDRPLSSVIFSKINWGKCLDHGIGWASIYPLTTDSETDVLTMISSILDQYKLGKEETGKDIVQGVKEPETTITLEDLIKVAKERYPEGTPYIPLSFGNNASPRVSKGDISGGFSNNVWEVNVSGYIYRNGKWAEILDKKETKEETLKKNLEKAKKFYKKGVVYRSVRGFSGMEGVTVTSNGEIKSNNKGDIWTYNQKGFLYSNGKWADIVNNPEKETKTSTKDVNLEIATEFYKKGVVYKPIRSVVSMEGSVIKSNGEIRTNNRGDIWTCSQKGYIYHNGRWADVITDKEVPVYGNPFEEIFKSSGKSFIESPNTPTPTTVGHKDMEMSDVKLKKIRKSKLKY</sequence>